<organism evidence="2 3">
    <name type="scientific">Qipengyuania psychrotolerans</name>
    <dbReference type="NCBI Taxonomy" id="2867238"/>
    <lineage>
        <taxon>Bacteria</taxon>
        <taxon>Pseudomonadati</taxon>
        <taxon>Pseudomonadota</taxon>
        <taxon>Alphaproteobacteria</taxon>
        <taxon>Sphingomonadales</taxon>
        <taxon>Erythrobacteraceae</taxon>
        <taxon>Qipengyuania</taxon>
    </lineage>
</organism>
<feature type="domain" description="HTH araC/xylS-type" evidence="1">
    <location>
        <begin position="142"/>
        <end position="241"/>
    </location>
</feature>
<gene>
    <name evidence="2" type="ORF">K3166_00070</name>
</gene>
<dbReference type="RefSeq" id="WP_221422690.1">
    <property type="nucleotide sequence ID" value="NZ_CP081297.1"/>
</dbReference>
<evidence type="ECO:0000313" key="2">
    <source>
        <dbReference type="EMBL" id="QZD87150.1"/>
    </source>
</evidence>
<sequence>MTSVDLPEGGFIECGSMCEHPVIRMIYGAKWTAETADGVQEFDPGEEGLALYFGPETRAMKLKVHGSFRVVSINCTSAFATNFGLPEPRDTLDRILPLDPLTGHHIPHEKHRPQDDPHKWLNACEAQLHKVLHAAGPDDPHELLEDFEWLTLADPAINLADYAESHGVTRRTIERLIGRHWGVTPKFALRRARALDMAAALLGVADRKEEPELRLRYYDQSHLTREMHHFFDMTPGALQTGDCPLLRITVEIRQSRRLEALSKLDEGAPRPWRVPV</sequence>
<dbReference type="Gene3D" id="1.10.10.60">
    <property type="entry name" value="Homeodomain-like"/>
    <property type="match status" value="1"/>
</dbReference>
<accession>A0ABX8ZDR8</accession>
<protein>
    <submittedName>
        <fullName evidence="2">AraC family transcriptional regulator</fullName>
    </submittedName>
</protein>
<proteinExistence type="predicted"/>
<dbReference type="PROSITE" id="PS01124">
    <property type="entry name" value="HTH_ARAC_FAMILY_2"/>
    <property type="match status" value="1"/>
</dbReference>
<dbReference type="EMBL" id="CP081297">
    <property type="protein sequence ID" value="QZD87150.1"/>
    <property type="molecule type" value="Genomic_DNA"/>
</dbReference>
<dbReference type="InterPro" id="IPR018060">
    <property type="entry name" value="HTH_AraC"/>
</dbReference>
<evidence type="ECO:0000313" key="3">
    <source>
        <dbReference type="Proteomes" id="UP000824280"/>
    </source>
</evidence>
<keyword evidence="3" id="KW-1185">Reference proteome</keyword>
<name>A0ABX8ZDR8_9SPHN</name>
<evidence type="ECO:0000259" key="1">
    <source>
        <dbReference type="PROSITE" id="PS01124"/>
    </source>
</evidence>
<dbReference type="Proteomes" id="UP000824280">
    <property type="component" value="Chromosome"/>
</dbReference>
<reference evidence="2 3" key="1">
    <citation type="submission" date="2021-08" db="EMBL/GenBank/DDBJ databases">
        <title>Comparative Genomics Analysis of the Genus Qipengyuania Reveals Extensive Genetic Diversity and Metabolic Versatility, Including the Description of Fifteen Novel Species.</title>
        <authorList>
            <person name="Liu Y."/>
        </authorList>
    </citation>
    <scope>NUCLEOTIDE SEQUENCE [LARGE SCALE GENOMIC DNA]</scope>
    <source>
        <strain evidence="2 3">1XM2-8</strain>
    </source>
</reference>